<name>A0A4R8LYI4_9BURK</name>
<feature type="compositionally biased region" description="Low complexity" evidence="1">
    <location>
        <begin position="80"/>
        <end position="91"/>
    </location>
</feature>
<feature type="region of interest" description="Disordered" evidence="1">
    <location>
        <begin position="1"/>
        <end position="32"/>
    </location>
</feature>
<evidence type="ECO:0000313" key="3">
    <source>
        <dbReference type="EMBL" id="TDY52306.1"/>
    </source>
</evidence>
<evidence type="ECO:0000313" key="4">
    <source>
        <dbReference type="Proteomes" id="UP000295509"/>
    </source>
</evidence>
<evidence type="ECO:0000256" key="1">
    <source>
        <dbReference type="SAM" id="MobiDB-lite"/>
    </source>
</evidence>
<organism evidence="3 4">
    <name type="scientific">Paraburkholderia rhizosphaerae</name>
    <dbReference type="NCBI Taxonomy" id="480658"/>
    <lineage>
        <taxon>Bacteria</taxon>
        <taxon>Pseudomonadati</taxon>
        <taxon>Pseudomonadota</taxon>
        <taxon>Betaproteobacteria</taxon>
        <taxon>Burkholderiales</taxon>
        <taxon>Burkholderiaceae</taxon>
        <taxon>Paraburkholderia</taxon>
    </lineage>
</organism>
<dbReference type="AlphaFoldDB" id="A0A4R8LYI4"/>
<keyword evidence="2" id="KW-1133">Transmembrane helix</keyword>
<keyword evidence="4" id="KW-1185">Reference proteome</keyword>
<feature type="compositionally biased region" description="Basic residues" evidence="1">
    <location>
        <begin position="201"/>
        <end position="211"/>
    </location>
</feature>
<accession>A0A4R8LYI4</accession>
<gene>
    <name evidence="3" type="ORF">BX592_105190</name>
</gene>
<keyword evidence="2" id="KW-0472">Membrane</keyword>
<feature type="transmembrane region" description="Helical" evidence="2">
    <location>
        <begin position="49"/>
        <end position="66"/>
    </location>
</feature>
<feature type="region of interest" description="Disordered" evidence="1">
    <location>
        <begin position="75"/>
        <end position="117"/>
    </location>
</feature>
<evidence type="ECO:0000256" key="2">
    <source>
        <dbReference type="SAM" id="Phobius"/>
    </source>
</evidence>
<dbReference type="EMBL" id="SORE01000005">
    <property type="protein sequence ID" value="TDY52306.1"/>
    <property type="molecule type" value="Genomic_DNA"/>
</dbReference>
<feature type="compositionally biased region" description="Low complexity" evidence="1">
    <location>
        <begin position="8"/>
        <end position="20"/>
    </location>
</feature>
<reference evidence="3 4" key="1">
    <citation type="submission" date="2019-03" db="EMBL/GenBank/DDBJ databases">
        <title>Genomic Encyclopedia of Type Strains, Phase III (KMG-III): the genomes of soil and plant-associated and newly described type strains.</title>
        <authorList>
            <person name="Whitman W."/>
        </authorList>
    </citation>
    <scope>NUCLEOTIDE SEQUENCE [LARGE SCALE GENOMIC DNA]</scope>
    <source>
        <strain evidence="3 4">LMG 29544</strain>
    </source>
</reference>
<proteinExistence type="predicted"/>
<sequence length="220" mass="22405">MTTDRLSSDTPTPVSVTTGSKPAAPAANPSGIAPQTPVRWISWGPGSSAALSIACFILILGAVVFFQREGEKRAVLDEPSSAQTAAQNSQAEDTPAVTQGDAPGSSPSAIPMPVAAQSTATPAPAIETSLARARACAAASHWNCVLDAASSALAIQEGNTEAQSLLQRAIVNGGWTNETSSITRQTAGAASSAAAAPVPRSHARRHWHTAARGKSSNDEE</sequence>
<keyword evidence="2" id="KW-0812">Transmembrane</keyword>
<dbReference type="Proteomes" id="UP000295509">
    <property type="component" value="Unassembled WGS sequence"/>
</dbReference>
<feature type="region of interest" description="Disordered" evidence="1">
    <location>
        <begin position="183"/>
        <end position="220"/>
    </location>
</feature>
<feature type="compositionally biased region" description="Low complexity" evidence="1">
    <location>
        <begin position="187"/>
        <end position="200"/>
    </location>
</feature>
<protein>
    <submittedName>
        <fullName evidence="3">Uncharacterized protein</fullName>
    </submittedName>
</protein>
<comment type="caution">
    <text evidence="3">The sequence shown here is derived from an EMBL/GenBank/DDBJ whole genome shotgun (WGS) entry which is preliminary data.</text>
</comment>